<accession>A0A401TW62</accession>
<dbReference type="AlphaFoldDB" id="A0A401TW62"/>
<feature type="region of interest" description="Disordered" evidence="1">
    <location>
        <begin position="16"/>
        <end position="76"/>
    </location>
</feature>
<sequence>RQRAVVRLHAGRVLSRAHRSGPRAARRNEGCARQRRTRERRAAAGDRPRCRAVVRRAEGQRGKVRQARRGELTRHDHADNVRRGQVFLLDRGPRGGAVLRVEEPALLGEDHPAIAPPIRQHAVIVDQVVALLGGEQARMRLVERIEPGVILERKQLVAEIIRGVAPDRHADRVELAIELIVVDRLAPRDLVQSRQRAGEIRDAGESELIEGDGGHVVLAKAGRP</sequence>
<gene>
    <name evidence="2" type="ORF">chiPu_0030907</name>
</gene>
<evidence type="ECO:0000313" key="3">
    <source>
        <dbReference type="Proteomes" id="UP000287033"/>
    </source>
</evidence>
<evidence type="ECO:0000256" key="1">
    <source>
        <dbReference type="SAM" id="MobiDB-lite"/>
    </source>
</evidence>
<feature type="non-terminal residue" evidence="2">
    <location>
        <position position="1"/>
    </location>
</feature>
<protein>
    <submittedName>
        <fullName evidence="2">Uncharacterized protein</fullName>
    </submittedName>
</protein>
<dbReference type="Proteomes" id="UP000287033">
    <property type="component" value="Unassembled WGS sequence"/>
</dbReference>
<comment type="caution">
    <text evidence="2">The sequence shown here is derived from an EMBL/GenBank/DDBJ whole genome shotgun (WGS) entry which is preliminary data.</text>
</comment>
<feature type="compositionally biased region" description="Basic and acidic residues" evidence="1">
    <location>
        <begin position="40"/>
        <end position="61"/>
    </location>
</feature>
<name>A0A401TW62_CHIPU</name>
<proteinExistence type="predicted"/>
<organism evidence="2 3">
    <name type="scientific">Chiloscyllium punctatum</name>
    <name type="common">Brownbanded bambooshark</name>
    <name type="synonym">Hemiscyllium punctatum</name>
    <dbReference type="NCBI Taxonomy" id="137246"/>
    <lineage>
        <taxon>Eukaryota</taxon>
        <taxon>Metazoa</taxon>
        <taxon>Chordata</taxon>
        <taxon>Craniata</taxon>
        <taxon>Vertebrata</taxon>
        <taxon>Chondrichthyes</taxon>
        <taxon>Elasmobranchii</taxon>
        <taxon>Galeomorphii</taxon>
        <taxon>Galeoidea</taxon>
        <taxon>Orectolobiformes</taxon>
        <taxon>Hemiscylliidae</taxon>
        <taxon>Chiloscyllium</taxon>
    </lineage>
</organism>
<evidence type="ECO:0000313" key="2">
    <source>
        <dbReference type="EMBL" id="GCC46879.1"/>
    </source>
</evidence>
<feature type="compositionally biased region" description="Basic residues" evidence="1">
    <location>
        <begin position="16"/>
        <end position="25"/>
    </location>
</feature>
<reference evidence="2 3" key="1">
    <citation type="journal article" date="2018" name="Nat. Ecol. Evol.">
        <title>Shark genomes provide insights into elasmobranch evolution and the origin of vertebrates.</title>
        <authorList>
            <person name="Hara Y"/>
            <person name="Yamaguchi K"/>
            <person name="Onimaru K"/>
            <person name="Kadota M"/>
            <person name="Koyanagi M"/>
            <person name="Keeley SD"/>
            <person name="Tatsumi K"/>
            <person name="Tanaka K"/>
            <person name="Motone F"/>
            <person name="Kageyama Y"/>
            <person name="Nozu R"/>
            <person name="Adachi N"/>
            <person name="Nishimura O"/>
            <person name="Nakagawa R"/>
            <person name="Tanegashima C"/>
            <person name="Kiyatake I"/>
            <person name="Matsumoto R"/>
            <person name="Murakumo K"/>
            <person name="Nishida K"/>
            <person name="Terakita A"/>
            <person name="Kuratani S"/>
            <person name="Sato K"/>
            <person name="Hyodo S Kuraku.S."/>
        </authorList>
    </citation>
    <scope>NUCLEOTIDE SEQUENCE [LARGE SCALE GENOMIC DNA]</scope>
</reference>
<dbReference type="EMBL" id="BEZZ01196187">
    <property type="protein sequence ID" value="GCC46879.1"/>
    <property type="molecule type" value="Genomic_DNA"/>
</dbReference>
<keyword evidence="3" id="KW-1185">Reference proteome</keyword>